<dbReference type="PROSITE" id="PS52004">
    <property type="entry name" value="KS3_2"/>
    <property type="match status" value="1"/>
</dbReference>
<dbReference type="InterPro" id="IPR014030">
    <property type="entry name" value="Ketoacyl_synth_N"/>
</dbReference>
<dbReference type="GO" id="GO:0004312">
    <property type="term" value="F:fatty acid synthase activity"/>
    <property type="evidence" value="ECO:0007669"/>
    <property type="project" value="TreeGrafter"/>
</dbReference>
<feature type="non-terminal residue" evidence="12">
    <location>
        <position position="1653"/>
    </location>
</feature>
<dbReference type="GO" id="GO:0033068">
    <property type="term" value="P:macrolide biosynthetic process"/>
    <property type="evidence" value="ECO:0007669"/>
    <property type="project" value="UniProtKB-ARBA"/>
</dbReference>
<dbReference type="InterPro" id="IPR014043">
    <property type="entry name" value="Acyl_transferase_dom"/>
</dbReference>
<dbReference type="InterPro" id="IPR020841">
    <property type="entry name" value="PKS_Beta-ketoAc_synthase_dom"/>
</dbReference>
<proteinExistence type="predicted"/>
<dbReference type="InterPro" id="IPR016035">
    <property type="entry name" value="Acyl_Trfase/lysoPLipase"/>
</dbReference>
<evidence type="ECO:0000256" key="7">
    <source>
        <dbReference type="ARBA" id="ARBA00023315"/>
    </source>
</evidence>
<dbReference type="SMART" id="SM00822">
    <property type="entry name" value="PKS_KR"/>
    <property type="match status" value="1"/>
</dbReference>
<dbReference type="InterPro" id="IPR049551">
    <property type="entry name" value="PKS_DH_C"/>
</dbReference>
<dbReference type="Gene3D" id="3.40.47.10">
    <property type="match status" value="1"/>
</dbReference>
<evidence type="ECO:0000259" key="9">
    <source>
        <dbReference type="PROSITE" id="PS50075"/>
    </source>
</evidence>
<dbReference type="SMART" id="SM00825">
    <property type="entry name" value="PKS_KS"/>
    <property type="match status" value="1"/>
</dbReference>
<evidence type="ECO:0000256" key="6">
    <source>
        <dbReference type="ARBA" id="ARBA00023268"/>
    </source>
</evidence>
<dbReference type="CDD" id="cd08956">
    <property type="entry name" value="KR_3_FAS_SDR_x"/>
    <property type="match status" value="1"/>
</dbReference>
<dbReference type="PANTHER" id="PTHR43775:SF51">
    <property type="entry name" value="INACTIVE PHENOLPHTHIOCEROL SYNTHESIS POLYKETIDE SYNTHASE TYPE I PKS1-RELATED"/>
    <property type="match status" value="1"/>
</dbReference>
<dbReference type="Gene3D" id="3.40.366.10">
    <property type="entry name" value="Malonyl-Coenzyme A Acyl Carrier Protein, domain 2"/>
    <property type="match status" value="2"/>
</dbReference>
<dbReference type="SUPFAM" id="SSF52151">
    <property type="entry name" value="FabD/lysophospholipase-like"/>
    <property type="match status" value="2"/>
</dbReference>
<dbReference type="Pfam" id="PF00698">
    <property type="entry name" value="Acyl_transf_1"/>
    <property type="match status" value="2"/>
</dbReference>
<dbReference type="PROSITE" id="PS52019">
    <property type="entry name" value="PKS_MFAS_DH"/>
    <property type="match status" value="1"/>
</dbReference>
<keyword evidence="2" id="KW-0596">Phosphopantetheine</keyword>
<dbReference type="Pfam" id="PF21089">
    <property type="entry name" value="PKS_DH_N"/>
    <property type="match status" value="1"/>
</dbReference>
<dbReference type="InterPro" id="IPR036736">
    <property type="entry name" value="ACP-like_sf"/>
</dbReference>
<dbReference type="InterPro" id="IPR001227">
    <property type="entry name" value="Ac_transferase_dom_sf"/>
</dbReference>
<dbReference type="SUPFAM" id="SSF53901">
    <property type="entry name" value="Thiolase-like"/>
    <property type="match status" value="1"/>
</dbReference>
<dbReference type="EMBL" id="OCNE01000044">
    <property type="protein sequence ID" value="SOD67910.1"/>
    <property type="molecule type" value="Genomic_DNA"/>
</dbReference>
<keyword evidence="4 12" id="KW-0808">Transferase</keyword>
<dbReference type="Pfam" id="PF00109">
    <property type="entry name" value="ketoacyl-synt"/>
    <property type="match status" value="1"/>
</dbReference>
<dbReference type="InterPro" id="IPR057326">
    <property type="entry name" value="KR_dom"/>
</dbReference>
<dbReference type="FunFam" id="1.10.1200.10:FF:000007">
    <property type="entry name" value="Probable polyketide synthase pks17"/>
    <property type="match status" value="1"/>
</dbReference>
<dbReference type="InterPro" id="IPR018201">
    <property type="entry name" value="Ketoacyl_synth_AS"/>
</dbReference>
<dbReference type="FunFam" id="3.40.47.10:FF:000019">
    <property type="entry name" value="Polyketide synthase type I"/>
    <property type="match status" value="1"/>
</dbReference>
<dbReference type="InterPro" id="IPR020806">
    <property type="entry name" value="PKS_PP-bd"/>
</dbReference>
<organism evidence="12 13">
    <name type="scientific">Streptomyces zhaozhouensis</name>
    <dbReference type="NCBI Taxonomy" id="1300267"/>
    <lineage>
        <taxon>Bacteria</taxon>
        <taxon>Bacillati</taxon>
        <taxon>Actinomycetota</taxon>
        <taxon>Actinomycetes</taxon>
        <taxon>Kitasatosporales</taxon>
        <taxon>Streptomycetaceae</taxon>
        <taxon>Streptomyces</taxon>
    </lineage>
</organism>
<dbReference type="SMART" id="SM00823">
    <property type="entry name" value="PKS_PP"/>
    <property type="match status" value="1"/>
</dbReference>
<evidence type="ECO:0000256" key="4">
    <source>
        <dbReference type="ARBA" id="ARBA00022679"/>
    </source>
</evidence>
<dbReference type="Gene3D" id="3.10.129.110">
    <property type="entry name" value="Polyketide synthase dehydratase"/>
    <property type="match status" value="1"/>
</dbReference>
<dbReference type="Proteomes" id="UP000219072">
    <property type="component" value="Unassembled WGS sequence"/>
</dbReference>
<keyword evidence="13" id="KW-1185">Reference proteome</keyword>
<dbReference type="SUPFAM" id="SSF51735">
    <property type="entry name" value="NAD(P)-binding Rossmann-fold domains"/>
    <property type="match status" value="2"/>
</dbReference>
<comment type="pathway">
    <text evidence="1">Antibiotic biosynthesis.</text>
</comment>
<evidence type="ECO:0000259" key="10">
    <source>
        <dbReference type="PROSITE" id="PS52004"/>
    </source>
</evidence>
<dbReference type="CDD" id="cd00833">
    <property type="entry name" value="PKS"/>
    <property type="match status" value="1"/>
</dbReference>
<dbReference type="GO" id="GO:0004315">
    <property type="term" value="F:3-oxoacyl-[acyl-carrier-protein] synthase activity"/>
    <property type="evidence" value="ECO:0007669"/>
    <property type="project" value="InterPro"/>
</dbReference>
<dbReference type="OrthoDB" id="9778690at2"/>
<dbReference type="Pfam" id="PF00550">
    <property type="entry name" value="PP-binding"/>
    <property type="match status" value="1"/>
</dbReference>
<dbReference type="PROSITE" id="PS00606">
    <property type="entry name" value="KS3_1"/>
    <property type="match status" value="1"/>
</dbReference>
<dbReference type="PROSITE" id="PS50075">
    <property type="entry name" value="CARRIER"/>
    <property type="match status" value="1"/>
</dbReference>
<keyword evidence="5" id="KW-0045">Antibiotic biosynthesis</keyword>
<accession>A0A286EAK9</accession>
<reference evidence="12 13" key="1">
    <citation type="submission" date="2017-09" db="EMBL/GenBank/DDBJ databases">
        <authorList>
            <person name="Ehlers B."/>
            <person name="Leendertz F.H."/>
        </authorList>
    </citation>
    <scope>NUCLEOTIDE SEQUENCE [LARGE SCALE GENOMIC DNA]</scope>
    <source>
        <strain evidence="12 13">CGMCC 4.7095</strain>
    </source>
</reference>
<dbReference type="InterPro" id="IPR042104">
    <property type="entry name" value="PKS_dehydratase_sf"/>
</dbReference>
<dbReference type="SMART" id="SM01294">
    <property type="entry name" value="PKS_PP_betabranch"/>
    <property type="match status" value="1"/>
</dbReference>
<dbReference type="InterPro" id="IPR014031">
    <property type="entry name" value="Ketoacyl_synth_C"/>
</dbReference>
<evidence type="ECO:0000313" key="12">
    <source>
        <dbReference type="EMBL" id="SOD67910.1"/>
    </source>
</evidence>
<evidence type="ECO:0000256" key="1">
    <source>
        <dbReference type="ARBA" id="ARBA00004792"/>
    </source>
</evidence>
<dbReference type="InterPro" id="IPR009081">
    <property type="entry name" value="PP-bd_ACP"/>
</dbReference>
<feature type="domain" description="Ketosynthase family 3 (KS3)" evidence="10">
    <location>
        <begin position="1085"/>
        <end position="1498"/>
    </location>
</feature>
<dbReference type="Pfam" id="PF14765">
    <property type="entry name" value="PS-DH"/>
    <property type="match status" value="1"/>
</dbReference>
<keyword evidence="6" id="KW-0511">Multifunctional enzyme</keyword>
<evidence type="ECO:0000256" key="2">
    <source>
        <dbReference type="ARBA" id="ARBA00022450"/>
    </source>
</evidence>
<dbReference type="Gene3D" id="3.40.50.720">
    <property type="entry name" value="NAD(P)-binding Rossmann-like Domain"/>
    <property type="match status" value="1"/>
</dbReference>
<dbReference type="InterPro" id="IPR049552">
    <property type="entry name" value="PKS_DH_N"/>
</dbReference>
<dbReference type="GO" id="GO:0031177">
    <property type="term" value="F:phosphopantetheine binding"/>
    <property type="evidence" value="ECO:0007669"/>
    <property type="project" value="InterPro"/>
</dbReference>
<dbReference type="Pfam" id="PF22953">
    <property type="entry name" value="SpnB_Rossmann"/>
    <property type="match status" value="1"/>
</dbReference>
<dbReference type="InterPro" id="IPR049900">
    <property type="entry name" value="PKS_mFAS_DH"/>
</dbReference>
<evidence type="ECO:0000313" key="13">
    <source>
        <dbReference type="Proteomes" id="UP000219072"/>
    </source>
</evidence>
<feature type="domain" description="Carrier" evidence="9">
    <location>
        <begin position="989"/>
        <end position="1064"/>
    </location>
</feature>
<dbReference type="InterPro" id="IPR020807">
    <property type="entry name" value="PKS_DH"/>
</dbReference>
<dbReference type="Pfam" id="PF16197">
    <property type="entry name" value="KAsynt_C_assoc"/>
    <property type="match status" value="1"/>
</dbReference>
<dbReference type="InterPro" id="IPR016039">
    <property type="entry name" value="Thiolase-like"/>
</dbReference>
<evidence type="ECO:0000259" key="11">
    <source>
        <dbReference type="PROSITE" id="PS52019"/>
    </source>
</evidence>
<dbReference type="InterPro" id="IPR006162">
    <property type="entry name" value="Ppantetheine_attach_site"/>
</dbReference>
<dbReference type="Gene3D" id="1.10.1200.10">
    <property type="entry name" value="ACP-like"/>
    <property type="match status" value="1"/>
</dbReference>
<dbReference type="Pfam" id="PF02801">
    <property type="entry name" value="Ketoacyl-synt_C"/>
    <property type="match status" value="1"/>
</dbReference>
<sequence length="1653" mass="174389">GERQDVTIAAVNAQRSVVISGVEEAVVEIAGRVEGKSTRLRVSHAFHSPLMDPMLGEFQAVAAKISFRAPGIPLVSTVTGELVGPQEMTEAGYWAGQVRGTVRFADSVATLRAQGVTTLVEVGPKPALTPLIGDAVPTQRKDNAETANLLRALGTLHTQGRTVKWEAAFPDGLNRRVDLPTYAFQHQRYWLDATTPSGDPTGLGQRPADHPLLGAVVPLPETDGLLLTGRLSIATHPWLADHAVLDTTILPGTGFVELALHAGSKVDCPVLDELAIEAPLVLPDTGGIALQIVVDGPDGTGRRPVVIHSRADFAAADEAWVRHATGVLAPAATVDHTDLRVWPPKNASRMDVTGFYDQLADRGFGYGPVFRGLRAAWRRGGELFAEVALPDEAIGDAASYGLHPALLDAALHVSILDEQDEQEGPGIPFAWNGVSLHTPGAAVLRVRISPDGRSISVATSEGEPVAEVASIVARPVSAEQLGGDTERPDLYRVAWLPAPGPISPVNSWAVIGDARLAPEGAEGSAYADIADLVADIEAGKEVPRRVLFDARALGARDDSEDRNVPDGVRAAAAPVLAALQAWLAEEHFLTSRLYVVTSGAVGAGLDEENTPQDVADLRLAPLLGLVRAGSEETPGRFALLDTDPADGMDAPDQALLAEALGSGEGEMALRGSQILVPRLTVTQPNTPSRKGGTKSPWSATGTVLITGGTGGLGGLVAKHLVTQHGVRRLLLTSRSGPAAPGVDALVEELTSHSAHVDVVACDVSDRDALAAVLDAIPDEHPLTGVVHAAGIARGGLVTTLTPDSLDRILRPKMDAAWHLHELTRDMDLTAFVMFSSSGGLILAAGQGDYAAANVFLDALAHHRRAQGLVATSLAYPTWDPPVGLTAELTEVDLNRIRSLGVPALKHGQALDLFDKALTTDHALLAPLILNSAILFTRRRGSWIGGGLEMPPLLRPTNRVQPDARSGDTTNAVGGLTERLAGLSEAEAQHTVLDLVRSHTAWVLGHDSADPIDPERPFLELGYDSLTALELRQRLKIVSGLPLPTTVVFDHPSPRALAAYLLGEVRGAETDVPAAVTRVATATETDDPIVVVGMACRYPGGVGSPEDLWQLVSEGRDGVSEFPRDRGWGVERLYDPELSRPDTSYTREGGFLHDAAEFDPVFFGISPREALTLDPQQRLLLEVSWEALERSGIVPAALKGSQTGVFAGLMYHDYLTGRSSGSVVAGRISYTLGLEGPAMAVDTACSSSLVSLHLAAQALRNGECSLALAGGVTVMSTPDSFIEFSRQRGLSRDGRCRSYAAAADGTGWSEGVGMLVLERLSDARRNGHQVLAVVRGSAVNQDGASNGLTAPNGPSQQRVIRAALNSAQLAPADVDLVEGHGTGTTLGDPIEAQALLTTYGQDRPENGEPLWLGSLKSNIGHAQAAAGVGGVIKMVMAMRHGVMPRTIHLDEPSPHVDWSAGAVELLAEERPWERNGRPRRAGVSSFGFSGTNAHVIVEEAPEVEAPAEIPESGAGSGLVAVPWVVSAKSVEALRAQAGRLVSFVRERPGLEPVDVGYSLVTTRASFEHRAVVVGGDREELLSGLEAVAAGDDGESGGGTSGRVAFVFSGQGSQRPGMGRELYDSFPVFARAWDEVVDLLDEQLELPLREVVWPT</sequence>
<dbReference type="PROSITE" id="PS00012">
    <property type="entry name" value="PHOSPHOPANTETHEINE"/>
    <property type="match status" value="1"/>
</dbReference>
<feature type="active site" description="Proton acceptor; for dehydratase activity" evidence="8">
    <location>
        <position position="242"/>
    </location>
</feature>
<dbReference type="SMART" id="SM00827">
    <property type="entry name" value="PKS_AT"/>
    <property type="match status" value="1"/>
</dbReference>
<dbReference type="SMART" id="SM00826">
    <property type="entry name" value="PKS_DH"/>
    <property type="match status" value="1"/>
</dbReference>
<dbReference type="SUPFAM" id="SSF47336">
    <property type="entry name" value="ACP-like"/>
    <property type="match status" value="1"/>
</dbReference>
<feature type="region of interest" description="C-terminal hotdog fold" evidence="8">
    <location>
        <begin position="347"/>
        <end position="482"/>
    </location>
</feature>
<dbReference type="GO" id="GO:0006633">
    <property type="term" value="P:fatty acid biosynthetic process"/>
    <property type="evidence" value="ECO:0007669"/>
    <property type="project" value="InterPro"/>
</dbReference>
<feature type="domain" description="PKS/mFAS DH" evidence="11">
    <location>
        <begin position="210"/>
        <end position="482"/>
    </location>
</feature>
<dbReference type="InterPro" id="IPR050091">
    <property type="entry name" value="PKS_NRPS_Biosynth_Enz"/>
</dbReference>
<dbReference type="InterPro" id="IPR032821">
    <property type="entry name" value="PKS_assoc"/>
</dbReference>
<feature type="non-terminal residue" evidence="12">
    <location>
        <position position="1"/>
    </location>
</feature>
<dbReference type="InterPro" id="IPR013968">
    <property type="entry name" value="PKS_KR"/>
</dbReference>
<dbReference type="Pfam" id="PF08659">
    <property type="entry name" value="KR"/>
    <property type="match status" value="1"/>
</dbReference>
<feature type="region of interest" description="N-terminal hotdog fold" evidence="8">
    <location>
        <begin position="210"/>
        <end position="335"/>
    </location>
</feature>
<feature type="active site" description="Proton donor; for dehydratase activity" evidence="8">
    <location>
        <position position="408"/>
    </location>
</feature>
<dbReference type="PANTHER" id="PTHR43775">
    <property type="entry name" value="FATTY ACID SYNTHASE"/>
    <property type="match status" value="1"/>
</dbReference>
<dbReference type="InterPro" id="IPR055123">
    <property type="entry name" value="SpnB-like_Rossmann"/>
</dbReference>
<evidence type="ECO:0000256" key="8">
    <source>
        <dbReference type="PROSITE-ProRule" id="PRU01363"/>
    </source>
</evidence>
<evidence type="ECO:0000256" key="5">
    <source>
        <dbReference type="ARBA" id="ARBA00023194"/>
    </source>
</evidence>
<keyword evidence="3" id="KW-0597">Phosphoprotein</keyword>
<protein>
    <submittedName>
        <fullName evidence="12">Acyl transferase domain-containing protein</fullName>
    </submittedName>
</protein>
<name>A0A286EAK9_9ACTN</name>
<evidence type="ECO:0000256" key="3">
    <source>
        <dbReference type="ARBA" id="ARBA00022553"/>
    </source>
</evidence>
<gene>
    <name evidence="12" type="ORF">SAMN06297387_1441</name>
</gene>
<dbReference type="InterPro" id="IPR036291">
    <property type="entry name" value="NAD(P)-bd_dom_sf"/>
</dbReference>
<keyword evidence="7" id="KW-0012">Acyltransferase</keyword>